<keyword evidence="2" id="KW-1185">Reference proteome</keyword>
<dbReference type="EMBL" id="JARKNE010000006">
    <property type="protein sequence ID" value="KAK5824497.1"/>
    <property type="molecule type" value="Genomic_DNA"/>
</dbReference>
<dbReference type="SUPFAM" id="SSF56219">
    <property type="entry name" value="DNase I-like"/>
    <property type="match status" value="1"/>
</dbReference>
<dbReference type="Gene3D" id="3.60.10.10">
    <property type="entry name" value="Endonuclease/exonuclease/phosphatase"/>
    <property type="match status" value="1"/>
</dbReference>
<sequence>MERLRKRCGFQNGMDISSNGLRGGLSLAWNGNDLVQVYSYSNNHIDVAINEGNILYKWRFIGFYGNPNQSNKHESWNLLRRLKSNSSLPWCVCGDFNEIMYAHEKRGGRTKDERQMEEFRNALEDCGLADTSFKGKKFTWEMGNFADTNIRERLDRGVVNQERLNLFPEYEVQHLTHYFSDHCPVLIQTMSNVKSTGGNIFRFESWWVTEPSCEEIIKEA</sequence>
<dbReference type="Proteomes" id="UP001358586">
    <property type="component" value="Chromosome 6"/>
</dbReference>
<dbReference type="PANTHER" id="PTHR33710">
    <property type="entry name" value="BNAC02G09200D PROTEIN"/>
    <property type="match status" value="1"/>
</dbReference>
<proteinExistence type="predicted"/>
<name>A0ABR0PJ73_GOSAR</name>
<comment type="caution">
    <text evidence="1">The sequence shown here is derived from an EMBL/GenBank/DDBJ whole genome shotgun (WGS) entry which is preliminary data.</text>
</comment>
<evidence type="ECO:0000313" key="2">
    <source>
        <dbReference type="Proteomes" id="UP001358586"/>
    </source>
</evidence>
<evidence type="ECO:0000313" key="1">
    <source>
        <dbReference type="EMBL" id="KAK5824497.1"/>
    </source>
</evidence>
<organism evidence="1 2">
    <name type="scientific">Gossypium arboreum</name>
    <name type="common">Tree cotton</name>
    <name type="synonym">Gossypium nanking</name>
    <dbReference type="NCBI Taxonomy" id="29729"/>
    <lineage>
        <taxon>Eukaryota</taxon>
        <taxon>Viridiplantae</taxon>
        <taxon>Streptophyta</taxon>
        <taxon>Embryophyta</taxon>
        <taxon>Tracheophyta</taxon>
        <taxon>Spermatophyta</taxon>
        <taxon>Magnoliopsida</taxon>
        <taxon>eudicotyledons</taxon>
        <taxon>Gunneridae</taxon>
        <taxon>Pentapetalae</taxon>
        <taxon>rosids</taxon>
        <taxon>malvids</taxon>
        <taxon>Malvales</taxon>
        <taxon>Malvaceae</taxon>
        <taxon>Malvoideae</taxon>
        <taxon>Gossypium</taxon>
    </lineage>
</organism>
<gene>
    <name evidence="1" type="ORF">PVK06_019272</name>
</gene>
<dbReference type="InterPro" id="IPR036691">
    <property type="entry name" value="Endo/exonu/phosph_ase_sf"/>
</dbReference>
<accession>A0ABR0PJ73</accession>
<protein>
    <recommendedName>
        <fullName evidence="3">Reverse transcriptase</fullName>
    </recommendedName>
</protein>
<reference evidence="1 2" key="1">
    <citation type="submission" date="2023-03" db="EMBL/GenBank/DDBJ databases">
        <title>WGS of Gossypium arboreum.</title>
        <authorList>
            <person name="Yu D."/>
        </authorList>
    </citation>
    <scope>NUCLEOTIDE SEQUENCE [LARGE SCALE GENOMIC DNA]</scope>
    <source>
        <tissue evidence="1">Leaf</tissue>
    </source>
</reference>
<evidence type="ECO:0008006" key="3">
    <source>
        <dbReference type="Google" id="ProtNLM"/>
    </source>
</evidence>
<dbReference type="PANTHER" id="PTHR33710:SF62">
    <property type="entry name" value="DUF4283 DOMAIN PROTEIN"/>
    <property type="match status" value="1"/>
</dbReference>